<proteinExistence type="predicted"/>
<dbReference type="AlphaFoldDB" id="A0A8X8B9H5"/>
<gene>
    <name evidence="3" type="ORF">Bca52824_009061</name>
</gene>
<dbReference type="InterPro" id="IPR038759">
    <property type="entry name" value="HSPRO1/HSPRO2"/>
</dbReference>
<dbReference type="OrthoDB" id="188455at2759"/>
<dbReference type="EMBL" id="JAAMPC010000002">
    <property type="protein sequence ID" value="KAG2326333.1"/>
    <property type="molecule type" value="Genomic_DNA"/>
</dbReference>
<evidence type="ECO:0000313" key="4">
    <source>
        <dbReference type="Proteomes" id="UP000886595"/>
    </source>
</evidence>
<dbReference type="Gene3D" id="1.20.58.480">
    <property type="match status" value="1"/>
</dbReference>
<dbReference type="InterPro" id="IPR037217">
    <property type="entry name" value="Trp/Indoleamine_2_3_dOase-like"/>
</dbReference>
<sequence length="425" mass="48327">MVDTDCKRKMVSPDLPTKLHVTIPSPFKLPVSSSPISCSAPSSCSAYELYLRLPELRNLWSSRDFPHWSHEPILKPSLQALEITFRLVLAVCSDARPYINHREWNRRLDSILTSQIKLVAAICEDEEGDGSVPVSDKRSSLSLLPQLATWRKSEAFGKKILSTIDNEMRLCKYTLGLGEQNISGKPNLLYDAVCRPNEVYSLKDNPYADHIDNDENQMLYIIHQIIESWLHVSGNLLRRIDMCVDERRFGEASRDVYLVERIWKLLIEVEDLHVLMDPEDFLKLKKQLHIKTTGKNDAFCFRSKGLVETMKMSKGLREKVPVVLGVEVDPTGGPRLQEAAMRLYSRKGDQCCDDKIHLLQGMQAVEAAAKRFFFAYKQLVAAMMGSAEMNTECCDSVSQIFMEPTYFPSLDAAKTFLGEFWSHVG</sequence>
<dbReference type="InterPro" id="IPR009869">
    <property type="entry name" value="HSPRO1_N"/>
</dbReference>
<keyword evidence="4" id="KW-1185">Reference proteome</keyword>
<protein>
    <recommendedName>
        <fullName evidence="5">Nematode resistance protein-like HSPRO2</fullName>
    </recommendedName>
</protein>
<feature type="domain" description="Nematode resistance protein-like HSPRO1 N-terminal" evidence="2">
    <location>
        <begin position="1"/>
        <end position="165"/>
    </location>
</feature>
<dbReference type="Proteomes" id="UP000886595">
    <property type="component" value="Unassembled WGS sequence"/>
</dbReference>
<dbReference type="Pfam" id="PF07231">
    <property type="entry name" value="Hs1pro-1_N"/>
    <property type="match status" value="1"/>
</dbReference>
<organism evidence="3 4">
    <name type="scientific">Brassica carinata</name>
    <name type="common">Ethiopian mustard</name>
    <name type="synonym">Abyssinian cabbage</name>
    <dbReference type="NCBI Taxonomy" id="52824"/>
    <lineage>
        <taxon>Eukaryota</taxon>
        <taxon>Viridiplantae</taxon>
        <taxon>Streptophyta</taxon>
        <taxon>Embryophyta</taxon>
        <taxon>Tracheophyta</taxon>
        <taxon>Spermatophyta</taxon>
        <taxon>Magnoliopsida</taxon>
        <taxon>eudicotyledons</taxon>
        <taxon>Gunneridae</taxon>
        <taxon>Pentapetalae</taxon>
        <taxon>rosids</taxon>
        <taxon>malvids</taxon>
        <taxon>Brassicales</taxon>
        <taxon>Brassicaceae</taxon>
        <taxon>Brassiceae</taxon>
        <taxon>Brassica</taxon>
    </lineage>
</organism>
<comment type="caution">
    <text evidence="3">The sequence shown here is derived from an EMBL/GenBank/DDBJ whole genome shotgun (WGS) entry which is preliminary data.</text>
</comment>
<dbReference type="GO" id="GO:0019441">
    <property type="term" value="P:L-tryptophan catabolic process to kynurenine"/>
    <property type="evidence" value="ECO:0007669"/>
    <property type="project" value="InterPro"/>
</dbReference>
<feature type="domain" description="Hs1pro-1 C-terminal" evidence="1">
    <location>
        <begin position="168"/>
        <end position="423"/>
    </location>
</feature>
<dbReference type="InterPro" id="IPR009743">
    <property type="entry name" value="Hs1pro-1_C"/>
</dbReference>
<dbReference type="GO" id="GO:0020037">
    <property type="term" value="F:heme binding"/>
    <property type="evidence" value="ECO:0007669"/>
    <property type="project" value="InterPro"/>
</dbReference>
<dbReference type="GO" id="GO:0046872">
    <property type="term" value="F:metal ion binding"/>
    <property type="evidence" value="ECO:0007669"/>
    <property type="project" value="InterPro"/>
</dbReference>
<dbReference type="SUPFAM" id="SSF140959">
    <property type="entry name" value="Indolic compounds 2,3-dioxygenase-like"/>
    <property type="match status" value="1"/>
</dbReference>
<dbReference type="PANTHER" id="PTHR34795:SF6">
    <property type="entry name" value="HS1PRO-1 C-TERMINAL DOMAIN-CONTAINING PROTEIN"/>
    <property type="match status" value="1"/>
</dbReference>
<reference evidence="3 4" key="1">
    <citation type="submission" date="2020-02" db="EMBL/GenBank/DDBJ databases">
        <authorList>
            <person name="Ma Q."/>
            <person name="Huang Y."/>
            <person name="Song X."/>
            <person name="Pei D."/>
        </authorList>
    </citation>
    <scope>NUCLEOTIDE SEQUENCE [LARGE SCALE GENOMIC DNA]</scope>
    <source>
        <strain evidence="3">Sxm20200214</strain>
        <tissue evidence="3">Leaf</tissue>
    </source>
</reference>
<name>A0A8X8B9H5_BRACI</name>
<dbReference type="GO" id="GO:0006952">
    <property type="term" value="P:defense response"/>
    <property type="evidence" value="ECO:0007669"/>
    <property type="project" value="InterPro"/>
</dbReference>
<evidence type="ECO:0008006" key="5">
    <source>
        <dbReference type="Google" id="ProtNLM"/>
    </source>
</evidence>
<evidence type="ECO:0000313" key="3">
    <source>
        <dbReference type="EMBL" id="KAG2326333.1"/>
    </source>
</evidence>
<evidence type="ECO:0000259" key="1">
    <source>
        <dbReference type="Pfam" id="PF07014"/>
    </source>
</evidence>
<accession>A0A8X8B9H5</accession>
<evidence type="ECO:0000259" key="2">
    <source>
        <dbReference type="Pfam" id="PF07231"/>
    </source>
</evidence>
<dbReference type="Pfam" id="PF07014">
    <property type="entry name" value="Hs1pro-1_C"/>
    <property type="match status" value="1"/>
</dbReference>
<dbReference type="PANTHER" id="PTHR34795">
    <property type="entry name" value="NEMATODE RESISTANCE PROTEIN-LIKE HSPRO1"/>
    <property type="match status" value="1"/>
</dbReference>